<organism evidence="8 9">
    <name type="scientific">Mesobacillus maritimus</name>
    <dbReference type="NCBI Taxonomy" id="1643336"/>
    <lineage>
        <taxon>Bacteria</taxon>
        <taxon>Bacillati</taxon>
        <taxon>Bacillota</taxon>
        <taxon>Bacilli</taxon>
        <taxon>Bacillales</taxon>
        <taxon>Bacillaceae</taxon>
        <taxon>Mesobacillus</taxon>
    </lineage>
</organism>
<keyword evidence="6" id="KW-0813">Transport</keyword>
<protein>
    <submittedName>
        <fullName evidence="8">Metal ABC transporter permease</fullName>
    </submittedName>
</protein>
<dbReference type="RefSeq" id="WP_221875928.1">
    <property type="nucleotide sequence ID" value="NZ_JACWFH010000040.1"/>
</dbReference>
<keyword evidence="5 7" id="KW-0472">Membrane</keyword>
<dbReference type="InterPro" id="IPR037294">
    <property type="entry name" value="ABC_BtuC-like"/>
</dbReference>
<evidence type="ECO:0000256" key="2">
    <source>
        <dbReference type="ARBA" id="ARBA00008034"/>
    </source>
</evidence>
<comment type="subcellular location">
    <subcellularLocation>
        <location evidence="6">Cell membrane</location>
        <topology evidence="6">Multi-pass membrane protein</topology>
    </subcellularLocation>
    <subcellularLocation>
        <location evidence="1">Membrane</location>
        <topology evidence="1">Multi-pass membrane protein</topology>
    </subcellularLocation>
</comment>
<evidence type="ECO:0000313" key="9">
    <source>
        <dbReference type="Proteomes" id="UP000769780"/>
    </source>
</evidence>
<dbReference type="Proteomes" id="UP000769780">
    <property type="component" value="Unassembled WGS sequence"/>
</dbReference>
<evidence type="ECO:0000256" key="1">
    <source>
        <dbReference type="ARBA" id="ARBA00004141"/>
    </source>
</evidence>
<sequence length="66" mass="7124">MISLLFTACNTEKGIPVLVLHYLLIALVSITTFVFIYVVGASMVVAMLITPAVTASLWTDKPLTPN</sequence>
<feature type="transmembrane region" description="Helical" evidence="7">
    <location>
        <begin position="20"/>
        <end position="49"/>
    </location>
</feature>
<dbReference type="EMBL" id="JACWFH010000040">
    <property type="protein sequence ID" value="MBY0099635.1"/>
    <property type="molecule type" value="Genomic_DNA"/>
</dbReference>
<dbReference type="InterPro" id="IPR001626">
    <property type="entry name" value="ABC_TroCD"/>
</dbReference>
<gene>
    <name evidence="8" type="ORF">H0185_23110</name>
</gene>
<evidence type="ECO:0000313" key="8">
    <source>
        <dbReference type="EMBL" id="MBY0099635.1"/>
    </source>
</evidence>
<dbReference type="Pfam" id="PF00950">
    <property type="entry name" value="ABC-3"/>
    <property type="match status" value="1"/>
</dbReference>
<reference evidence="8 9" key="1">
    <citation type="submission" date="2020-07" db="EMBL/GenBank/DDBJ databases">
        <title>Fungal Genomes of the International Space Station.</title>
        <authorList>
            <person name="Seuylemezian A."/>
            <person name="Singh N.K."/>
            <person name="Wood J."/>
            <person name="Venkateswaran K."/>
        </authorList>
    </citation>
    <scope>NUCLEOTIDE SEQUENCE [LARGE SCALE GENOMIC DNA]</scope>
    <source>
        <strain evidence="8 9">PL-B2</strain>
    </source>
</reference>
<evidence type="ECO:0000256" key="3">
    <source>
        <dbReference type="ARBA" id="ARBA00022692"/>
    </source>
</evidence>
<dbReference type="SUPFAM" id="SSF81345">
    <property type="entry name" value="ABC transporter involved in vitamin B12 uptake, BtuC"/>
    <property type="match status" value="1"/>
</dbReference>
<keyword evidence="4 7" id="KW-1133">Transmembrane helix</keyword>
<proteinExistence type="inferred from homology"/>
<comment type="caution">
    <text evidence="8">The sequence shown here is derived from an EMBL/GenBank/DDBJ whole genome shotgun (WGS) entry which is preliminary data.</text>
</comment>
<keyword evidence="3 6" id="KW-0812">Transmembrane</keyword>
<evidence type="ECO:0000256" key="5">
    <source>
        <dbReference type="ARBA" id="ARBA00023136"/>
    </source>
</evidence>
<comment type="similarity">
    <text evidence="2 6">Belongs to the ABC-3 integral membrane protein family.</text>
</comment>
<evidence type="ECO:0000256" key="4">
    <source>
        <dbReference type="ARBA" id="ARBA00022989"/>
    </source>
</evidence>
<dbReference type="PANTHER" id="PTHR30477:SF0">
    <property type="entry name" value="METAL TRANSPORT SYSTEM MEMBRANE PROTEIN TM_0125-RELATED"/>
    <property type="match status" value="1"/>
</dbReference>
<accession>A0ABS7KC09</accession>
<name>A0ABS7KC09_9BACI</name>
<evidence type="ECO:0000256" key="6">
    <source>
        <dbReference type="RuleBase" id="RU003943"/>
    </source>
</evidence>
<keyword evidence="9" id="KW-1185">Reference proteome</keyword>
<dbReference type="PANTHER" id="PTHR30477">
    <property type="entry name" value="ABC-TRANSPORTER METAL-BINDING PROTEIN"/>
    <property type="match status" value="1"/>
</dbReference>
<evidence type="ECO:0000256" key="7">
    <source>
        <dbReference type="SAM" id="Phobius"/>
    </source>
</evidence>